<evidence type="ECO:0000313" key="2">
    <source>
        <dbReference type="Ensembl" id="ENSCUSP00005018328.1"/>
    </source>
</evidence>
<reference evidence="2" key="2">
    <citation type="submission" date="2025-08" db="UniProtKB">
        <authorList>
            <consortium name="Ensembl"/>
        </authorList>
    </citation>
    <scope>IDENTIFICATION</scope>
</reference>
<evidence type="ECO:0000313" key="3">
    <source>
        <dbReference type="Proteomes" id="UP000694563"/>
    </source>
</evidence>
<dbReference type="InterPro" id="IPR013783">
    <property type="entry name" value="Ig-like_fold"/>
</dbReference>
<dbReference type="AlphaFoldDB" id="A0A8C3UU34"/>
<feature type="compositionally biased region" description="Basic and acidic residues" evidence="1">
    <location>
        <begin position="40"/>
        <end position="49"/>
    </location>
</feature>
<dbReference type="Ensembl" id="ENSCUST00005019008.1">
    <property type="protein sequence ID" value="ENSCUSP00005018328.1"/>
    <property type="gene ID" value="ENSCUSG00005011743.1"/>
</dbReference>
<dbReference type="SUPFAM" id="SSF48726">
    <property type="entry name" value="Immunoglobulin"/>
    <property type="match status" value="1"/>
</dbReference>
<keyword evidence="3" id="KW-1185">Reference proteome</keyword>
<sequence length="146" mass="15106">RVLPLRCLCSPSPSPPRHFPAPTSGYCTPPSGAGSSPGAGREEPGFGEETGRLARAGMAGGWETLHCVPPLGYPEPYITWKKDGVTLDLVGGRYVVTKGKLQVASSQLGTAAATTFLHVREGQCGTSTITGPSWGSCKGIHLTGSI</sequence>
<protein>
    <submittedName>
        <fullName evidence="2">Uncharacterized protein</fullName>
    </submittedName>
</protein>
<dbReference type="Proteomes" id="UP000694563">
    <property type="component" value="Chromosome 28"/>
</dbReference>
<reference evidence="2" key="1">
    <citation type="submission" date="2020-10" db="EMBL/GenBank/DDBJ databases">
        <title>Catharus ustulatus (Swainson's thrush) genome, bCatUst1, primary haplotype v2.</title>
        <authorList>
            <person name="Delmore K."/>
            <person name="Vafadar M."/>
            <person name="Formenti G."/>
            <person name="Chow W."/>
            <person name="Pelan S."/>
            <person name="Howe K."/>
            <person name="Rhie A."/>
            <person name="Mountcastle J."/>
            <person name="Haase B."/>
            <person name="Fedrigo O."/>
            <person name="Jarvis E.D."/>
        </authorList>
    </citation>
    <scope>NUCLEOTIDE SEQUENCE [LARGE SCALE GENOMIC DNA]</scope>
</reference>
<reference evidence="2" key="3">
    <citation type="submission" date="2025-09" db="UniProtKB">
        <authorList>
            <consortium name="Ensembl"/>
        </authorList>
    </citation>
    <scope>IDENTIFICATION</scope>
</reference>
<feature type="region of interest" description="Disordered" evidence="1">
    <location>
        <begin position="12"/>
        <end position="49"/>
    </location>
</feature>
<name>A0A8C3UU34_CATUS</name>
<accession>A0A8C3UU34</accession>
<dbReference type="InterPro" id="IPR036179">
    <property type="entry name" value="Ig-like_dom_sf"/>
</dbReference>
<feature type="compositionally biased region" description="Low complexity" evidence="1">
    <location>
        <begin position="20"/>
        <end position="39"/>
    </location>
</feature>
<dbReference type="Gene3D" id="2.60.40.10">
    <property type="entry name" value="Immunoglobulins"/>
    <property type="match status" value="1"/>
</dbReference>
<organism evidence="2 3">
    <name type="scientific">Catharus ustulatus</name>
    <name type="common">Russet-backed thrush</name>
    <name type="synonym">Hylocichla ustulatus</name>
    <dbReference type="NCBI Taxonomy" id="91951"/>
    <lineage>
        <taxon>Eukaryota</taxon>
        <taxon>Metazoa</taxon>
        <taxon>Chordata</taxon>
        <taxon>Craniata</taxon>
        <taxon>Vertebrata</taxon>
        <taxon>Euteleostomi</taxon>
        <taxon>Archelosauria</taxon>
        <taxon>Archosauria</taxon>
        <taxon>Dinosauria</taxon>
        <taxon>Saurischia</taxon>
        <taxon>Theropoda</taxon>
        <taxon>Coelurosauria</taxon>
        <taxon>Aves</taxon>
        <taxon>Neognathae</taxon>
        <taxon>Neoaves</taxon>
        <taxon>Telluraves</taxon>
        <taxon>Australaves</taxon>
        <taxon>Passeriformes</taxon>
        <taxon>Turdidae</taxon>
        <taxon>Catharus</taxon>
    </lineage>
</organism>
<proteinExistence type="predicted"/>
<evidence type="ECO:0000256" key="1">
    <source>
        <dbReference type="SAM" id="MobiDB-lite"/>
    </source>
</evidence>